<keyword evidence="6" id="KW-1185">Reference proteome</keyword>
<dbReference type="RefSeq" id="WP_204959510.1">
    <property type="nucleotide sequence ID" value="NZ_JAFEUO010000004.1"/>
</dbReference>
<name>A0ABS2JD66_9ACTN</name>
<sequence>MTNHNAVFRLGRVTLTLTTIAAVTLLPLGPAAGADPDRSVTTFDRPAPATARWRLEAVPGVTREQALADGQPALGGDTPLTGTGISWQEDARLLGAPAVGFDGTSSYLSATPSTLDTSATFSLATWVRLTDTSVSRVFASKAGSHRATFSVGYDKASNRWQVQMPSKLGKRGTIAVARSTSTPAVGLWTHLAVVYDATEHTLTLRVDGVAEAAVGNVTGVNDPAGEFRLGRGDSTWWQGNMADARLYARALVGQDFTGWLASDPGSGGFSEPGLLRAPLAGAWRFESGVPCYEEDIDPTLCSVSDGSSFGRQLTLTKGSFITDSARGMVLELDDRHWIDDPSDPHFGEATREYARTQINPGDPRNPVWQDGSVLRTDQSFAVSVWARLDPARGAQTVVSQDDGDRSMFRLGYEPTGGGRWEFQVRAGADDSATTTATASAAGPDQWHHLAAVLDARHRQVRLYVDGVSTGAVGLHPAWQPGQATGSLLVGRSTTPTGPDGWLYGQVSDLAVYQGIVSDADVQRIYSEQLVTALSRGTGRGN</sequence>
<dbReference type="InterPro" id="IPR042837">
    <property type="entry name" value="PTX3"/>
</dbReference>
<dbReference type="InterPro" id="IPR013320">
    <property type="entry name" value="ConA-like_dom_sf"/>
</dbReference>
<evidence type="ECO:0000256" key="2">
    <source>
        <dbReference type="ARBA" id="ARBA00023157"/>
    </source>
</evidence>
<evidence type="ECO:0000313" key="6">
    <source>
        <dbReference type="Proteomes" id="UP000809587"/>
    </source>
</evidence>
<keyword evidence="1 3" id="KW-0732">Signal</keyword>
<dbReference type="EMBL" id="JAFEUO010000004">
    <property type="protein sequence ID" value="MBM7084437.1"/>
    <property type="molecule type" value="Genomic_DNA"/>
</dbReference>
<evidence type="ECO:0000256" key="3">
    <source>
        <dbReference type="SAM" id="SignalP"/>
    </source>
</evidence>
<dbReference type="PANTHER" id="PTHR46943:SF1">
    <property type="entry name" value="PENTRAXIN-RELATED PROTEIN PTX3"/>
    <property type="match status" value="1"/>
</dbReference>
<accession>A0ABS2JD66</accession>
<dbReference type="InterPro" id="IPR006558">
    <property type="entry name" value="LamG-like"/>
</dbReference>
<comment type="caution">
    <text evidence="5">The sequence shown here is derived from an EMBL/GenBank/DDBJ whole genome shotgun (WGS) entry which is preliminary data.</text>
</comment>
<dbReference type="SMART" id="SM00560">
    <property type="entry name" value="LamGL"/>
    <property type="match status" value="2"/>
</dbReference>
<dbReference type="Gene3D" id="2.60.120.200">
    <property type="match status" value="2"/>
</dbReference>
<dbReference type="SUPFAM" id="SSF49899">
    <property type="entry name" value="Concanavalin A-like lectins/glucanases"/>
    <property type="match status" value="2"/>
</dbReference>
<feature type="chain" id="PRO_5047211379" evidence="3">
    <location>
        <begin position="35"/>
        <end position="541"/>
    </location>
</feature>
<feature type="domain" description="LamG-like jellyroll fold" evidence="4">
    <location>
        <begin position="378"/>
        <end position="519"/>
    </location>
</feature>
<protein>
    <submittedName>
        <fullName evidence="5">LamG domain-containing protein</fullName>
    </submittedName>
</protein>
<dbReference type="PANTHER" id="PTHR46943">
    <property type="entry name" value="PENTRAXIN-RELATED PROTEIN PTX3"/>
    <property type="match status" value="1"/>
</dbReference>
<gene>
    <name evidence="5" type="ORF">JQN84_18135</name>
</gene>
<dbReference type="Pfam" id="PF13385">
    <property type="entry name" value="Laminin_G_3"/>
    <property type="match status" value="2"/>
</dbReference>
<feature type="domain" description="LamG-like jellyroll fold" evidence="4">
    <location>
        <begin position="119"/>
        <end position="254"/>
    </location>
</feature>
<evidence type="ECO:0000259" key="4">
    <source>
        <dbReference type="SMART" id="SM00560"/>
    </source>
</evidence>
<reference evidence="5 6" key="1">
    <citation type="submission" date="2021-02" db="EMBL/GenBank/DDBJ databases">
        <authorList>
            <person name="Lee D.-H."/>
        </authorList>
    </citation>
    <scope>NUCLEOTIDE SEQUENCE [LARGE SCALE GENOMIC DNA]</scope>
    <source>
        <strain evidence="5 6">MMS20-R2-29</strain>
    </source>
</reference>
<evidence type="ECO:0000256" key="1">
    <source>
        <dbReference type="ARBA" id="ARBA00022729"/>
    </source>
</evidence>
<evidence type="ECO:0000313" key="5">
    <source>
        <dbReference type="EMBL" id="MBM7084437.1"/>
    </source>
</evidence>
<organism evidence="5 6">
    <name type="scientific">Micromonospora humidisoli</name>
    <dbReference type="NCBI Taxonomy" id="2807622"/>
    <lineage>
        <taxon>Bacteria</taxon>
        <taxon>Bacillati</taxon>
        <taxon>Actinomycetota</taxon>
        <taxon>Actinomycetes</taxon>
        <taxon>Micromonosporales</taxon>
        <taxon>Micromonosporaceae</taxon>
        <taxon>Micromonospora</taxon>
    </lineage>
</organism>
<keyword evidence="2" id="KW-1015">Disulfide bond</keyword>
<dbReference type="Proteomes" id="UP000809587">
    <property type="component" value="Unassembled WGS sequence"/>
</dbReference>
<feature type="signal peptide" evidence="3">
    <location>
        <begin position="1"/>
        <end position="34"/>
    </location>
</feature>
<proteinExistence type="predicted"/>